<organism evidence="4">
    <name type="scientific">Candidatus Kentrum eta</name>
    <dbReference type="NCBI Taxonomy" id="2126337"/>
    <lineage>
        <taxon>Bacteria</taxon>
        <taxon>Pseudomonadati</taxon>
        <taxon>Pseudomonadota</taxon>
        <taxon>Gammaproteobacteria</taxon>
        <taxon>Candidatus Kentrum</taxon>
    </lineage>
</organism>
<dbReference type="InterPro" id="IPR036291">
    <property type="entry name" value="NAD(P)-bd_dom_sf"/>
</dbReference>
<dbReference type="Gene3D" id="3.40.50.720">
    <property type="entry name" value="NAD(P)-binding Rossmann-like Domain"/>
    <property type="match status" value="1"/>
</dbReference>
<dbReference type="PRINTS" id="PR00081">
    <property type="entry name" value="GDHRDH"/>
</dbReference>
<evidence type="ECO:0000313" key="4">
    <source>
        <dbReference type="EMBL" id="VFJ99864.1"/>
    </source>
</evidence>
<dbReference type="FunFam" id="3.40.50.720:FF:000084">
    <property type="entry name" value="Short-chain dehydrogenase reductase"/>
    <property type="match status" value="1"/>
</dbReference>
<evidence type="ECO:0000313" key="5">
    <source>
        <dbReference type="EMBL" id="VFK04237.1"/>
    </source>
</evidence>
<dbReference type="NCBIfam" id="NF006598">
    <property type="entry name" value="PRK09135.1"/>
    <property type="match status" value="1"/>
</dbReference>
<dbReference type="GO" id="GO:0016491">
    <property type="term" value="F:oxidoreductase activity"/>
    <property type="evidence" value="ECO:0007669"/>
    <property type="project" value="UniProtKB-KW"/>
</dbReference>
<dbReference type="PANTHER" id="PTHR43639">
    <property type="entry name" value="OXIDOREDUCTASE, SHORT-CHAIN DEHYDROGENASE/REDUCTASE FAMILY (AFU_ORTHOLOGUE AFUA_5G02870)"/>
    <property type="match status" value="1"/>
</dbReference>
<evidence type="ECO:0000256" key="2">
    <source>
        <dbReference type="ARBA" id="ARBA00023002"/>
    </source>
</evidence>
<dbReference type="PROSITE" id="PS00061">
    <property type="entry name" value="ADH_SHORT"/>
    <property type="match status" value="1"/>
</dbReference>
<protein>
    <submittedName>
        <fullName evidence="4">Pteridine reductase</fullName>
    </submittedName>
</protein>
<keyword evidence="2" id="KW-0560">Oxidoreductase</keyword>
<dbReference type="InterPro" id="IPR020904">
    <property type="entry name" value="Sc_DH/Rdtase_CS"/>
</dbReference>
<dbReference type="InterPro" id="IPR002347">
    <property type="entry name" value="SDR_fam"/>
</dbReference>
<dbReference type="EMBL" id="CAADFG010000173">
    <property type="protein sequence ID" value="VFJ99818.1"/>
    <property type="molecule type" value="Genomic_DNA"/>
</dbReference>
<dbReference type="Pfam" id="PF13561">
    <property type="entry name" value="adh_short_C2"/>
    <property type="match status" value="1"/>
</dbReference>
<name>A0A450V4W7_9GAMM</name>
<evidence type="ECO:0000256" key="1">
    <source>
        <dbReference type="ARBA" id="ARBA00006484"/>
    </source>
</evidence>
<proteinExistence type="inferred from homology"/>
<evidence type="ECO:0000313" key="3">
    <source>
        <dbReference type="EMBL" id="VFJ99818.1"/>
    </source>
</evidence>
<dbReference type="PANTHER" id="PTHR43639:SF1">
    <property type="entry name" value="SHORT-CHAIN DEHYDROGENASE_REDUCTASE FAMILY PROTEIN"/>
    <property type="match status" value="1"/>
</dbReference>
<accession>A0A450V4W7</accession>
<dbReference type="PRINTS" id="PR00080">
    <property type="entry name" value="SDRFAMILY"/>
</dbReference>
<reference evidence="4" key="1">
    <citation type="submission" date="2019-02" db="EMBL/GenBank/DDBJ databases">
        <authorList>
            <person name="Gruber-Vodicka R. H."/>
            <person name="Seah K. B. B."/>
        </authorList>
    </citation>
    <scope>NUCLEOTIDE SEQUENCE</scope>
    <source>
        <strain evidence="5">BECK_SA2B12</strain>
        <strain evidence="3">BECK_SA2B15</strain>
        <strain evidence="4">BECK_SA2B20</strain>
    </source>
</reference>
<dbReference type="SUPFAM" id="SSF51735">
    <property type="entry name" value="NAD(P)-binding Rossmann-fold domains"/>
    <property type="match status" value="1"/>
</dbReference>
<dbReference type="EMBL" id="CAADFI010000171">
    <property type="protein sequence ID" value="VFJ99864.1"/>
    <property type="molecule type" value="Genomic_DNA"/>
</dbReference>
<dbReference type="EMBL" id="CAADFJ010000169">
    <property type="protein sequence ID" value="VFK04237.1"/>
    <property type="molecule type" value="Genomic_DNA"/>
</dbReference>
<comment type="similarity">
    <text evidence="1">Belongs to the short-chain dehydrogenases/reductases (SDR) family.</text>
</comment>
<dbReference type="AlphaFoldDB" id="A0A450V4W7"/>
<sequence>MESVFSLQSKVAFITGGARRIGAVIVRMLHAQGMNVVFQYRESREEAMQLCDELNGVRPNSVYAIAADLLLTGGIPRLMEETVAVHGRLDAVVNSASAFYPTPLETLSETDWDVLMNINAKAPLFITKAAAPHLARQHETSGGGCVVNIADIYGVRPLAEHPIYCAAKAALIMLTKSLARELGPAVRVNAIAPGAILWPTQGMDDTRKERLLARTPLKRLGQPEDIARAALFLIRDACYSTGEVIVVDGGRGMIE</sequence>
<gene>
    <name evidence="3" type="ORF">BECKH772A_GA0070896_101732</name>
    <name evidence="4" type="ORF">BECKH772B_GA0070898_101712</name>
    <name evidence="5" type="ORF">BECKH772C_GA0070978_101692</name>
</gene>